<dbReference type="GO" id="GO:0004619">
    <property type="term" value="F:phosphoglycerate mutase activity"/>
    <property type="evidence" value="ECO:0007669"/>
    <property type="project" value="UniProtKB-UniRule"/>
</dbReference>
<evidence type="ECO:0000256" key="4">
    <source>
        <dbReference type="ARBA" id="ARBA00023235"/>
    </source>
</evidence>
<dbReference type="SUPFAM" id="SSF53254">
    <property type="entry name" value="Phosphoglycerate mutase-like"/>
    <property type="match status" value="1"/>
</dbReference>
<feature type="binding site" evidence="5 7">
    <location>
        <begin position="85"/>
        <end position="88"/>
    </location>
    <ligand>
        <name>substrate</name>
    </ligand>
</feature>
<dbReference type="InterPro" id="IPR013078">
    <property type="entry name" value="His_Pase_superF_clade-1"/>
</dbReference>
<keyword evidence="4 5" id="KW-0413">Isomerase</keyword>
<dbReference type="CDD" id="cd07067">
    <property type="entry name" value="HP_PGM_like"/>
    <property type="match status" value="1"/>
</dbReference>
<evidence type="ECO:0000256" key="2">
    <source>
        <dbReference type="ARBA" id="ARBA00022432"/>
    </source>
</evidence>
<comment type="similarity">
    <text evidence="1 5">Belongs to the phosphoglycerate mutase family. BPG-dependent PGAM subfamily.</text>
</comment>
<gene>
    <name evidence="5" type="primary">gpmA</name>
    <name evidence="10" type="ORF">J2I47_10345</name>
</gene>
<feature type="binding site" evidence="5 7">
    <location>
        <begin position="21"/>
        <end position="22"/>
    </location>
    <ligand>
        <name>substrate</name>
    </ligand>
</feature>
<dbReference type="GO" id="GO:0006096">
    <property type="term" value="P:glycolytic process"/>
    <property type="evidence" value="ECO:0007669"/>
    <property type="project" value="UniProtKB-UniRule"/>
</dbReference>
<dbReference type="Gene3D" id="3.40.50.1240">
    <property type="entry name" value="Phosphoglycerate mutase-like"/>
    <property type="match status" value="1"/>
</dbReference>
<keyword evidence="3 5" id="KW-0324">Glycolysis</keyword>
<evidence type="ECO:0000313" key="10">
    <source>
        <dbReference type="EMBL" id="MBO0936944.1"/>
    </source>
</evidence>
<dbReference type="PIRSF" id="PIRSF000709">
    <property type="entry name" value="6PFK_2-Ptase"/>
    <property type="match status" value="1"/>
</dbReference>
<dbReference type="EC" id="5.4.2.11" evidence="5 9"/>
<evidence type="ECO:0000256" key="6">
    <source>
        <dbReference type="PIRSR" id="PIRSR613078-1"/>
    </source>
</evidence>
<protein>
    <recommendedName>
        <fullName evidence="5 9">2,3-bisphosphoglycerate-dependent phosphoglycerate mutase</fullName>
        <shortName evidence="5">BPG-dependent PGAM</shortName>
        <shortName evidence="5">PGAM</shortName>
        <shortName evidence="5">Phosphoglyceromutase</shortName>
        <shortName evidence="5">dPGM</shortName>
        <ecNumber evidence="5 9">5.4.2.11</ecNumber>
    </recommendedName>
</protein>
<dbReference type="HAMAP" id="MF_01039">
    <property type="entry name" value="PGAM_GpmA"/>
    <property type="match status" value="1"/>
</dbReference>
<dbReference type="PANTHER" id="PTHR11931">
    <property type="entry name" value="PHOSPHOGLYCERATE MUTASE"/>
    <property type="match status" value="1"/>
</dbReference>
<comment type="catalytic activity">
    <reaction evidence="5 9">
        <text>(2R)-2-phosphoglycerate = (2R)-3-phosphoglycerate</text>
        <dbReference type="Rhea" id="RHEA:15901"/>
        <dbReference type="ChEBI" id="CHEBI:58272"/>
        <dbReference type="ChEBI" id="CHEBI:58289"/>
        <dbReference type="EC" id="5.4.2.11"/>
    </reaction>
</comment>
<proteinExistence type="inferred from homology"/>
<name>A0A939GGT3_9BACT</name>
<feature type="binding site" evidence="5 7">
    <location>
        <begin position="156"/>
        <end position="157"/>
    </location>
    <ligand>
        <name>substrate</name>
    </ligand>
</feature>
<feature type="binding site" evidence="5 7">
    <location>
        <begin position="8"/>
        <end position="15"/>
    </location>
    <ligand>
        <name>substrate</name>
    </ligand>
</feature>
<comment type="pathway">
    <text evidence="5 9">Carbohydrate degradation; glycolysis; pyruvate from D-glyceraldehyde 3-phosphate: step 3/5.</text>
</comment>
<evidence type="ECO:0000256" key="5">
    <source>
        <dbReference type="HAMAP-Rule" id="MF_01039"/>
    </source>
</evidence>
<evidence type="ECO:0000256" key="1">
    <source>
        <dbReference type="ARBA" id="ARBA00006717"/>
    </source>
</evidence>
<dbReference type="PROSITE" id="PS00175">
    <property type="entry name" value="PG_MUTASE"/>
    <property type="match status" value="1"/>
</dbReference>
<feature type="binding site" evidence="5 7">
    <location>
        <position position="96"/>
    </location>
    <ligand>
        <name>substrate</name>
    </ligand>
</feature>
<dbReference type="AlphaFoldDB" id="A0A939GGT3"/>
<reference evidence="10" key="1">
    <citation type="submission" date="2021-03" db="EMBL/GenBank/DDBJ databases">
        <title>Fibrella sp. HMF5335 genome sequencing and assembly.</title>
        <authorList>
            <person name="Kang H."/>
            <person name="Kim H."/>
            <person name="Bae S."/>
            <person name="Joh K."/>
        </authorList>
    </citation>
    <scope>NUCLEOTIDE SEQUENCE</scope>
    <source>
        <strain evidence="10">HMF5335</strain>
    </source>
</reference>
<feature type="active site" description="Tele-phosphohistidine intermediate" evidence="5 6">
    <location>
        <position position="9"/>
    </location>
</feature>
<dbReference type="InterPro" id="IPR029033">
    <property type="entry name" value="His_PPase_superfam"/>
</dbReference>
<keyword evidence="2 5" id="KW-0312">Gluconeogenesis</keyword>
<dbReference type="InterPro" id="IPR005952">
    <property type="entry name" value="Phosphogly_mut1"/>
</dbReference>
<feature type="binding site" evidence="5 7">
    <location>
        <begin position="112"/>
        <end position="113"/>
    </location>
    <ligand>
        <name>substrate</name>
    </ligand>
</feature>
<keyword evidence="11" id="KW-1185">Reference proteome</keyword>
<dbReference type="GO" id="GO:0006094">
    <property type="term" value="P:gluconeogenesis"/>
    <property type="evidence" value="ECO:0007669"/>
    <property type="project" value="UniProtKB-UniRule"/>
</dbReference>
<evidence type="ECO:0000256" key="7">
    <source>
        <dbReference type="PIRSR" id="PIRSR613078-2"/>
    </source>
</evidence>
<dbReference type="RefSeq" id="WP_207364500.1">
    <property type="nucleotide sequence ID" value="NZ_JAFMYV010000004.1"/>
</dbReference>
<organism evidence="10 11">
    <name type="scientific">Fibrella rubiginis</name>
    <dbReference type="NCBI Taxonomy" id="2817060"/>
    <lineage>
        <taxon>Bacteria</taxon>
        <taxon>Pseudomonadati</taxon>
        <taxon>Bacteroidota</taxon>
        <taxon>Cytophagia</taxon>
        <taxon>Cytophagales</taxon>
        <taxon>Spirosomataceae</taxon>
        <taxon>Fibrella</taxon>
    </lineage>
</organism>
<evidence type="ECO:0000256" key="9">
    <source>
        <dbReference type="RuleBase" id="RU004512"/>
    </source>
</evidence>
<evidence type="ECO:0000256" key="8">
    <source>
        <dbReference type="PIRSR" id="PIRSR613078-3"/>
    </source>
</evidence>
<accession>A0A939GGT3</accession>
<sequence>MAYLAIVRHGQSVWNLENRFTGEVDVDLSPQGEAEARQAGQLLTPYPVDCAFTSVLKRAIRTLDIIMQQTGQTNLPVTRSAALNERNYGDLQGLNKDDVAKQYGVKQVDEWRRSYDVVPPHGESLEHTYERVVPYYQANIEPTLAAGQNVLIVAHGNSLRSLMMYLEKISPEDIAKTELATGVPRLYLFDNDMKLEKATYLSVSEKDKVIGV</sequence>
<comment type="caution">
    <text evidence="10">The sequence shown here is derived from an EMBL/GenBank/DDBJ whole genome shotgun (WGS) entry which is preliminary data.</text>
</comment>
<feature type="binding site" evidence="5 7">
    <location>
        <position position="58"/>
    </location>
    <ligand>
        <name>substrate</name>
    </ligand>
</feature>
<dbReference type="InterPro" id="IPR001345">
    <property type="entry name" value="PG/BPGM_mutase_AS"/>
</dbReference>
<evidence type="ECO:0000313" key="11">
    <source>
        <dbReference type="Proteomes" id="UP000664034"/>
    </source>
</evidence>
<dbReference type="Pfam" id="PF00300">
    <property type="entry name" value="His_Phos_1"/>
    <property type="match status" value="1"/>
</dbReference>
<dbReference type="SMART" id="SM00855">
    <property type="entry name" value="PGAM"/>
    <property type="match status" value="1"/>
</dbReference>
<dbReference type="NCBIfam" id="TIGR01258">
    <property type="entry name" value="pgm_1"/>
    <property type="match status" value="2"/>
</dbReference>
<feature type="site" description="Transition state stabilizer" evidence="5 8">
    <location>
        <position position="155"/>
    </location>
</feature>
<feature type="active site" description="Proton donor/acceptor" evidence="5 6">
    <location>
        <position position="85"/>
    </location>
</feature>
<dbReference type="EMBL" id="JAFMYV010000004">
    <property type="protein sequence ID" value="MBO0936944.1"/>
    <property type="molecule type" value="Genomic_DNA"/>
</dbReference>
<evidence type="ECO:0000256" key="3">
    <source>
        <dbReference type="ARBA" id="ARBA00023152"/>
    </source>
</evidence>
<dbReference type="Proteomes" id="UP000664034">
    <property type="component" value="Unassembled WGS sequence"/>
</dbReference>
<comment type="function">
    <text evidence="5 9">Catalyzes the interconversion of 2-phosphoglycerate and 3-phosphoglycerate.</text>
</comment>